<organism evidence="1">
    <name type="scientific">Singulisphaera sp. Ch08</name>
    <dbReference type="NCBI Taxonomy" id="3120278"/>
    <lineage>
        <taxon>Bacteria</taxon>
        <taxon>Pseudomonadati</taxon>
        <taxon>Planctomycetota</taxon>
        <taxon>Planctomycetia</taxon>
        <taxon>Isosphaerales</taxon>
        <taxon>Isosphaeraceae</taxon>
        <taxon>Singulisphaera</taxon>
    </lineage>
</organism>
<protein>
    <submittedName>
        <fullName evidence="1">Uncharacterized protein</fullName>
    </submittedName>
</protein>
<evidence type="ECO:0000313" key="1">
    <source>
        <dbReference type="EMBL" id="XBH03309.1"/>
    </source>
</evidence>
<dbReference type="RefSeq" id="WP_406696043.1">
    <property type="nucleotide sequence ID" value="NZ_CP155447.1"/>
</dbReference>
<dbReference type="EMBL" id="CP155447">
    <property type="protein sequence ID" value="XBH03309.1"/>
    <property type="molecule type" value="Genomic_DNA"/>
</dbReference>
<name>A0AAU7CE89_9BACT</name>
<sequence>MRSLSDEPYPWGYERIGRLRSTGFSSLRIKEFGQVGHVPTLFVIEV</sequence>
<accession>A0AAU7CE89</accession>
<dbReference type="AlphaFoldDB" id="A0AAU7CE89"/>
<proteinExistence type="predicted"/>
<reference evidence="1" key="1">
    <citation type="submission" date="2024-05" db="EMBL/GenBank/DDBJ databases">
        <title>Planctomycetes of the genus Singulisphaera possess chitinolytic capabilities.</title>
        <authorList>
            <person name="Ivanova A."/>
        </authorList>
    </citation>
    <scope>NUCLEOTIDE SEQUENCE</scope>
    <source>
        <strain evidence="1">Ch08T</strain>
    </source>
</reference>
<gene>
    <name evidence="1" type="ORF">V5E97_34120</name>
</gene>